<dbReference type="HOGENOM" id="CLU_3355210_0_0_4"/>
<organism evidence="1 2">
    <name type="scientific">Candidatus Symbiobacter mobilis CR</name>
    <dbReference type="NCBI Taxonomy" id="946483"/>
    <lineage>
        <taxon>Bacteria</taxon>
        <taxon>Pseudomonadati</taxon>
        <taxon>Pseudomonadota</taxon>
        <taxon>Betaproteobacteria</taxon>
        <taxon>Burkholderiales</taxon>
        <taxon>Comamonadaceae</taxon>
    </lineage>
</organism>
<evidence type="ECO:0000313" key="2">
    <source>
        <dbReference type="Proteomes" id="UP000017184"/>
    </source>
</evidence>
<dbReference type="KEGG" id="cbx:Cenrod_1613"/>
<evidence type="ECO:0000313" key="1">
    <source>
        <dbReference type="EMBL" id="AGX87698.1"/>
    </source>
</evidence>
<keyword evidence="2" id="KW-1185">Reference proteome</keyword>
<sequence>MALNTTHPPDELQGPHVLAAVDDYLAVLDPPFLLEQ</sequence>
<dbReference type="EMBL" id="CP004885">
    <property type="protein sequence ID" value="AGX87698.1"/>
    <property type="molecule type" value="Genomic_DNA"/>
</dbReference>
<name>U5NBS6_9BURK</name>
<protein>
    <submittedName>
        <fullName evidence="1">Uncharacterized protein</fullName>
    </submittedName>
</protein>
<dbReference type="Proteomes" id="UP000017184">
    <property type="component" value="Chromosome"/>
</dbReference>
<accession>U5NBS6</accession>
<dbReference type="AlphaFoldDB" id="U5NBS6"/>
<gene>
    <name evidence="1" type="ORF">Cenrod_1613</name>
</gene>
<proteinExistence type="predicted"/>
<reference evidence="1 2" key="1">
    <citation type="journal article" date="2013" name="Genome Biol.">
        <title>Genomic analysis reveals key aspects of prokaryotic symbiosis in the phototrophic consortium "Chlorochromatium aggregatum".</title>
        <authorList>
            <person name="Liu Z."/>
            <person name="Muller J."/>
            <person name="Li T."/>
            <person name="Alvey R.M."/>
            <person name="Vogl K."/>
            <person name="Frigaard N.U."/>
            <person name="Rockwell N.C."/>
            <person name="Boyd E.S."/>
            <person name="Tomsho L.P."/>
            <person name="Schuster S.C."/>
            <person name="Henke P."/>
            <person name="Rohde M."/>
            <person name="Overmann J."/>
            <person name="Bryant D.A."/>
        </authorList>
    </citation>
    <scope>NUCLEOTIDE SEQUENCE [LARGE SCALE GENOMIC DNA]</scope>
    <source>
        <strain evidence="1">CR</strain>
    </source>
</reference>